<dbReference type="KEGG" id="hjo:AY555_05040"/>
<dbReference type="GO" id="GO:0002161">
    <property type="term" value="F:aminoacyl-tRNA deacylase activity"/>
    <property type="evidence" value="ECO:0007669"/>
    <property type="project" value="InterPro"/>
</dbReference>
<dbReference type="RefSeq" id="WP_066136589.1">
    <property type="nucleotide sequence ID" value="NZ_CP014525.1"/>
</dbReference>
<dbReference type="OrthoDB" id="5145315at2"/>
<dbReference type="InterPro" id="IPR036754">
    <property type="entry name" value="YbaK/aa-tRNA-synt-asso_dom_sf"/>
</dbReference>
<dbReference type="AlphaFoldDB" id="A0A143DH85"/>
<dbReference type="Pfam" id="PF04073">
    <property type="entry name" value="tRNA_edit"/>
    <property type="match status" value="1"/>
</dbReference>
<evidence type="ECO:0000256" key="1">
    <source>
        <dbReference type="ARBA" id="ARBA00010201"/>
    </source>
</evidence>
<accession>A0A143DH85</accession>
<dbReference type="CDD" id="cd04335">
    <property type="entry name" value="PrdX_deacylase"/>
    <property type="match status" value="1"/>
</dbReference>
<dbReference type="Gene3D" id="3.90.960.10">
    <property type="entry name" value="YbaK/aminoacyl-tRNA synthetase-associated domain"/>
    <property type="match status" value="1"/>
</dbReference>
<feature type="domain" description="YbaK/aminoacyl-tRNA synthetase-associated" evidence="2">
    <location>
        <begin position="26"/>
        <end position="152"/>
    </location>
</feature>
<dbReference type="GeneID" id="53316517"/>
<dbReference type="InterPro" id="IPR040285">
    <property type="entry name" value="ProX/PRXD1"/>
</dbReference>
<dbReference type="EMBL" id="CP014525">
    <property type="protein sequence ID" value="AMW35558.1"/>
    <property type="molecule type" value="Genomic_DNA"/>
</dbReference>
<keyword evidence="3" id="KW-0238">DNA-binding</keyword>
<dbReference type="PANTHER" id="PTHR31423">
    <property type="entry name" value="YBAK DOMAIN-CONTAINING PROTEIN"/>
    <property type="match status" value="1"/>
</dbReference>
<dbReference type="Proteomes" id="UP000076066">
    <property type="component" value="Chromosome"/>
</dbReference>
<proteinExistence type="inferred from homology"/>
<evidence type="ECO:0000313" key="3">
    <source>
        <dbReference type="EMBL" id="AMW35558.1"/>
    </source>
</evidence>
<sequence length="181" mass="20135">MTSFISRAELFTFLDHLGIKTTTREHAPVFTVEDGAECWADIPGVHCKNLFLRDAGRQNWLLVAPVQRRIDLKTLPDRIGSKRLSFGSADRLWATLGVRPGSVTPFALLNDRQEQSVRVVLDAWMMQQPLLNFHPLENTATTTIAASDLRRFLKSCGHVVSLAVLDPQAVNRVSAPACDTI</sequence>
<dbReference type="GO" id="GO:0003677">
    <property type="term" value="F:DNA binding"/>
    <property type="evidence" value="ECO:0007669"/>
    <property type="project" value="UniProtKB-KW"/>
</dbReference>
<evidence type="ECO:0000259" key="2">
    <source>
        <dbReference type="Pfam" id="PF04073"/>
    </source>
</evidence>
<dbReference type="SUPFAM" id="SSF55826">
    <property type="entry name" value="YbaK/ProRS associated domain"/>
    <property type="match status" value="1"/>
</dbReference>
<protein>
    <submittedName>
        <fullName evidence="3">DNA-binding protein</fullName>
    </submittedName>
</protein>
<evidence type="ECO:0000313" key="4">
    <source>
        <dbReference type="Proteomes" id="UP000076066"/>
    </source>
</evidence>
<keyword evidence="4" id="KW-1185">Reference proteome</keyword>
<dbReference type="FunFam" id="3.90.960.10:FF:000005">
    <property type="entry name" value="Putative prolyl-tRNA synthetase"/>
    <property type="match status" value="1"/>
</dbReference>
<organism evidence="3 4">
    <name type="scientific">Haematospirillum jordaniae</name>
    <dbReference type="NCBI Taxonomy" id="1549855"/>
    <lineage>
        <taxon>Bacteria</taxon>
        <taxon>Pseudomonadati</taxon>
        <taxon>Pseudomonadota</taxon>
        <taxon>Alphaproteobacteria</taxon>
        <taxon>Rhodospirillales</taxon>
        <taxon>Novispirillaceae</taxon>
        <taxon>Haematospirillum</taxon>
    </lineage>
</organism>
<gene>
    <name evidence="3" type="ORF">AY555_05040</name>
</gene>
<dbReference type="PANTHER" id="PTHR31423:SF3">
    <property type="entry name" value="PROLYL-TRNA SYNTHETASE ASSOCIATED DOMAIN-CONTAINING PROTEIN 1-RELATED"/>
    <property type="match status" value="1"/>
</dbReference>
<comment type="similarity">
    <text evidence="1">Belongs to the PRORSD1 family.</text>
</comment>
<reference evidence="3 4" key="1">
    <citation type="submission" date="2016-02" db="EMBL/GenBank/DDBJ databases">
        <title>Complete Genome of H5569, the type strain of the newly described species Haematospirillium jordaniae.</title>
        <authorList>
            <person name="Nicholson A.C."/>
            <person name="Humrighouse B.W."/>
            <person name="Loparov V."/>
            <person name="McQuiston J.R."/>
        </authorList>
    </citation>
    <scope>NUCLEOTIDE SEQUENCE [LARGE SCALE GENOMIC DNA]</scope>
    <source>
        <strain evidence="3 4">H5569</strain>
    </source>
</reference>
<dbReference type="InterPro" id="IPR007214">
    <property type="entry name" value="YbaK/aa-tRNA-synth-assoc-dom"/>
</dbReference>
<dbReference type="STRING" id="1549855.AY555_05040"/>
<name>A0A143DH85_9PROT</name>